<evidence type="ECO:0000313" key="2">
    <source>
        <dbReference type="Proteomes" id="UP000006062"/>
    </source>
</evidence>
<name>I3Y5E8_THIV6</name>
<dbReference type="STRING" id="765911.Thivi_0140"/>
<dbReference type="eggNOG" id="COG0251">
    <property type="taxonomic scope" value="Bacteria"/>
</dbReference>
<proteinExistence type="predicted"/>
<dbReference type="InterPro" id="IPR035959">
    <property type="entry name" value="RutC-like_sf"/>
</dbReference>
<keyword evidence="2" id="KW-1185">Reference proteome</keyword>
<dbReference type="Pfam" id="PF01042">
    <property type="entry name" value="Ribonuc_L-PSP"/>
    <property type="match status" value="1"/>
</dbReference>
<dbReference type="EMBL" id="CP003154">
    <property type="protein sequence ID" value="AFL72216.1"/>
    <property type="molecule type" value="Genomic_DNA"/>
</dbReference>
<dbReference type="KEGG" id="tvi:Thivi_0140"/>
<organism evidence="1 2">
    <name type="scientific">Thiocystis violascens (strain ATCC 17096 / DSM 198 / 6111)</name>
    <name type="common">Chromatium violascens</name>
    <dbReference type="NCBI Taxonomy" id="765911"/>
    <lineage>
        <taxon>Bacteria</taxon>
        <taxon>Pseudomonadati</taxon>
        <taxon>Pseudomonadota</taxon>
        <taxon>Gammaproteobacteria</taxon>
        <taxon>Chromatiales</taxon>
        <taxon>Chromatiaceae</taxon>
        <taxon>Thiocystis</taxon>
    </lineage>
</organism>
<dbReference type="Proteomes" id="UP000006062">
    <property type="component" value="Chromosome"/>
</dbReference>
<sequence>MNESDVERSDSGGHQGCGPSCRCASFDRREGDAFQRRHTDARASEVDVSVSVFQPRPGAAAEINLTLTVAVPLNIDEQLQRLSRAYDETLSGAGTDRSSAVFRRLFCSDPANQAEALHASGLLGDDCAVSLVGQAPAGPGKVALWAYHLVDPAGPLDSSREGATFALRRDSLVHYWTTGLTDINGSDSYAQSERLLNAYLGELRSRGLSLADHLMRTWFFVRDVDVNYQGLVKARRELFDAHGLTADTHYTASSGIGADAPDTQALVLLDAWAISGLRSEQVRYLKALDHLSPTNVYGVTFERGTAIRYRDRAHLIISGTASIDASGQILHLGDVDRQLARTLENVEALLAEGGATSADMCHWLVYLRDDSDEPRVRAQMRGRYGSAPMVFVRAPVCRPGWLVEVEGIAAIPDDAPELPAF</sequence>
<evidence type="ECO:0000313" key="1">
    <source>
        <dbReference type="EMBL" id="AFL72216.1"/>
    </source>
</evidence>
<dbReference type="RefSeq" id="WP_014776725.1">
    <property type="nucleotide sequence ID" value="NC_018012.1"/>
</dbReference>
<dbReference type="Gene3D" id="3.30.1330.40">
    <property type="entry name" value="RutC-like"/>
    <property type="match status" value="2"/>
</dbReference>
<reference evidence="1 2" key="1">
    <citation type="submission" date="2012-06" db="EMBL/GenBank/DDBJ databases">
        <title>Complete sequence of Thiocystis violascens DSM 198.</title>
        <authorList>
            <consortium name="US DOE Joint Genome Institute"/>
            <person name="Lucas S."/>
            <person name="Han J."/>
            <person name="Lapidus A."/>
            <person name="Cheng J.-F."/>
            <person name="Goodwin L."/>
            <person name="Pitluck S."/>
            <person name="Peters L."/>
            <person name="Ovchinnikova G."/>
            <person name="Teshima H."/>
            <person name="Detter J.C."/>
            <person name="Han C."/>
            <person name="Tapia R."/>
            <person name="Land M."/>
            <person name="Hauser L."/>
            <person name="Kyrpides N."/>
            <person name="Ivanova N."/>
            <person name="Pagani I."/>
            <person name="Vogl K."/>
            <person name="Liu Z."/>
            <person name="Frigaard N.-U."/>
            <person name="Bryant D."/>
            <person name="Woyke T."/>
        </authorList>
    </citation>
    <scope>NUCLEOTIDE SEQUENCE [LARGE SCALE GENOMIC DNA]</scope>
    <source>
        <strain evidence="2">ATCC 17096 / DSM 198 / 6111</strain>
    </source>
</reference>
<dbReference type="SUPFAM" id="SSF55298">
    <property type="entry name" value="YjgF-like"/>
    <property type="match status" value="1"/>
</dbReference>
<dbReference type="AlphaFoldDB" id="I3Y5E8"/>
<gene>
    <name evidence="1" type="ordered locus">Thivi_0140</name>
</gene>
<dbReference type="InterPro" id="IPR006175">
    <property type="entry name" value="YjgF/YER057c/UK114"/>
</dbReference>
<dbReference type="HOGENOM" id="CLU_062425_0_0_6"/>
<accession>I3Y5E8</accession>
<dbReference type="OrthoDB" id="9803101at2"/>
<protein>
    <submittedName>
        <fullName evidence="1">Putative translation initiation inhibitor, yjgF family</fullName>
    </submittedName>
</protein>